<dbReference type="EMBL" id="KZ059613">
    <property type="protein sequence ID" value="PIO14292.1"/>
    <property type="molecule type" value="Genomic_DNA"/>
</dbReference>
<proteinExistence type="predicted"/>
<evidence type="ECO:0000313" key="2">
    <source>
        <dbReference type="EMBL" id="PIO14323.1"/>
    </source>
</evidence>
<dbReference type="Gene3D" id="3.40.50.800">
    <property type="entry name" value="Anticodon-binding domain"/>
    <property type="match status" value="1"/>
</dbReference>
<dbReference type="AlphaFoldDB" id="A0A2G9QF94"/>
<evidence type="ECO:0008006" key="4">
    <source>
        <dbReference type="Google" id="ProtNLM"/>
    </source>
</evidence>
<sequence length="42" mass="4893">MKSNQFVAVRRDTGEKLTIAEDQAETKLKDILEEIHTNLYSR</sequence>
<dbReference type="SUPFAM" id="SSF52954">
    <property type="entry name" value="Class II aaRS ABD-related"/>
    <property type="match status" value="1"/>
</dbReference>
<reference evidence="3" key="1">
    <citation type="journal article" date="2017" name="Nat. Commun.">
        <title>The North American bullfrog draft genome provides insight into hormonal regulation of long noncoding RNA.</title>
        <authorList>
            <person name="Hammond S.A."/>
            <person name="Warren R.L."/>
            <person name="Vandervalk B.P."/>
            <person name="Kucuk E."/>
            <person name="Khan H."/>
            <person name="Gibb E.A."/>
            <person name="Pandoh P."/>
            <person name="Kirk H."/>
            <person name="Zhao Y."/>
            <person name="Jones M."/>
            <person name="Mungall A.J."/>
            <person name="Coope R."/>
            <person name="Pleasance S."/>
            <person name="Moore R.A."/>
            <person name="Holt R.A."/>
            <person name="Round J.M."/>
            <person name="Ohora S."/>
            <person name="Walle B.V."/>
            <person name="Veldhoen N."/>
            <person name="Helbing C.C."/>
            <person name="Birol I."/>
        </authorList>
    </citation>
    <scope>NUCLEOTIDE SEQUENCE [LARGE SCALE GENOMIC DNA]</scope>
</reference>
<organism evidence="1 3">
    <name type="scientific">Aquarana catesbeiana</name>
    <name type="common">American bullfrog</name>
    <name type="synonym">Rana catesbeiana</name>
    <dbReference type="NCBI Taxonomy" id="8400"/>
    <lineage>
        <taxon>Eukaryota</taxon>
        <taxon>Metazoa</taxon>
        <taxon>Chordata</taxon>
        <taxon>Craniata</taxon>
        <taxon>Vertebrata</taxon>
        <taxon>Euteleostomi</taxon>
        <taxon>Amphibia</taxon>
        <taxon>Batrachia</taxon>
        <taxon>Anura</taxon>
        <taxon>Neobatrachia</taxon>
        <taxon>Ranoidea</taxon>
        <taxon>Ranidae</taxon>
        <taxon>Aquarana</taxon>
    </lineage>
</organism>
<dbReference type="OrthoDB" id="9855556at2759"/>
<accession>A0A2G9QF94</accession>
<protein>
    <recommendedName>
        <fullName evidence="4">Anticodon-binding domain-containing protein</fullName>
    </recommendedName>
</protein>
<name>A0A2G9QF94_AQUCT</name>
<reference evidence="1" key="2">
    <citation type="submission" date="2017-08" db="EMBL/GenBank/DDBJ databases">
        <title>Assembly of the North American Bullfrog Genome.</title>
        <authorList>
            <person name="Warren R.L."/>
            <person name="Vandervalk B.P."/>
            <person name="Kucuk E."/>
            <person name="Birol I."/>
            <person name="Helbing C."/>
            <person name="Pandoh P."/>
            <person name="Behsaz B."/>
            <person name="Mohamadi H."/>
            <person name="Chu J."/>
            <person name="Jackman S."/>
            <person name="Hammond S.A."/>
            <person name="Veldhoen N."/>
            <person name="Kirk H."/>
            <person name="Zhao Y."/>
            <person name="Coope R."/>
            <person name="Pleasance S."/>
            <person name="Moore R."/>
            <person name="Holt R."/>
        </authorList>
    </citation>
    <scope>NUCLEOTIDE SEQUENCE</scope>
    <source>
        <strain evidence="1">Bruno</strain>
        <tissue evidence="1">Liver</tissue>
    </source>
</reference>
<evidence type="ECO:0000313" key="1">
    <source>
        <dbReference type="EMBL" id="PIO14292.1"/>
    </source>
</evidence>
<dbReference type="EMBL" id="KZ059610">
    <property type="protein sequence ID" value="PIO14323.1"/>
    <property type="molecule type" value="Genomic_DNA"/>
</dbReference>
<dbReference type="InterPro" id="IPR036621">
    <property type="entry name" value="Anticodon-bd_dom_sf"/>
</dbReference>
<dbReference type="Proteomes" id="UP000228934">
    <property type="component" value="Unassembled WGS sequence"/>
</dbReference>
<keyword evidence="3" id="KW-1185">Reference proteome</keyword>
<evidence type="ECO:0000313" key="3">
    <source>
        <dbReference type="Proteomes" id="UP000228934"/>
    </source>
</evidence>
<gene>
    <name evidence="2" type="ORF">AB205_0099930</name>
    <name evidence="1" type="ORF">AB205_0191370</name>
</gene>